<reference evidence="2" key="1">
    <citation type="journal article" date="2014" name="Int. J. Syst. Evol. Microbiol.">
        <title>Complete genome sequence of Corynebacterium casei LMG S-19264T (=DSM 44701T), isolated from a smear-ripened cheese.</title>
        <authorList>
            <consortium name="US DOE Joint Genome Institute (JGI-PGF)"/>
            <person name="Walter F."/>
            <person name="Albersmeier A."/>
            <person name="Kalinowski J."/>
            <person name="Ruckert C."/>
        </authorList>
    </citation>
    <scope>NUCLEOTIDE SEQUENCE</scope>
    <source>
        <strain evidence="2">CGMCC 1.15322</strain>
    </source>
</reference>
<dbReference type="Pfam" id="PF16242">
    <property type="entry name" value="Pyrid_ox_like"/>
    <property type="match status" value="1"/>
</dbReference>
<accession>A0A916S6L7</accession>
<dbReference type="AlphaFoldDB" id="A0A916S6L7"/>
<evidence type="ECO:0000313" key="2">
    <source>
        <dbReference type="EMBL" id="GGA86094.1"/>
    </source>
</evidence>
<dbReference type="EMBL" id="BMIG01000001">
    <property type="protein sequence ID" value="GGA86094.1"/>
    <property type="molecule type" value="Genomic_DNA"/>
</dbReference>
<dbReference type="InterPro" id="IPR012349">
    <property type="entry name" value="Split_barrel_FMN-bd"/>
</dbReference>
<protein>
    <recommendedName>
        <fullName evidence="1">General stress protein FMN-binding split barrel domain-containing protein</fullName>
    </recommendedName>
</protein>
<name>A0A916S6L7_9BURK</name>
<dbReference type="PANTHER" id="PTHR34818:SF1">
    <property type="entry name" value="PROTEIN BLI-3"/>
    <property type="match status" value="1"/>
</dbReference>
<dbReference type="RefSeq" id="WP_188705937.1">
    <property type="nucleotide sequence ID" value="NZ_BMIG01000001.1"/>
</dbReference>
<dbReference type="InterPro" id="IPR038725">
    <property type="entry name" value="YdaG_split_barrel_FMN-bd"/>
</dbReference>
<organism evidence="2 3">
    <name type="scientific">Polaromonas eurypsychrophila</name>
    <dbReference type="NCBI Taxonomy" id="1614635"/>
    <lineage>
        <taxon>Bacteria</taxon>
        <taxon>Pseudomonadati</taxon>
        <taxon>Pseudomonadota</taxon>
        <taxon>Betaproteobacteria</taxon>
        <taxon>Burkholderiales</taxon>
        <taxon>Comamonadaceae</taxon>
        <taxon>Polaromonas</taxon>
    </lineage>
</organism>
<keyword evidence="3" id="KW-1185">Reference proteome</keyword>
<dbReference type="InterPro" id="IPR052917">
    <property type="entry name" value="Stress-Dev_Protein"/>
</dbReference>
<dbReference type="SUPFAM" id="SSF50475">
    <property type="entry name" value="FMN-binding split barrel"/>
    <property type="match status" value="1"/>
</dbReference>
<dbReference type="PANTHER" id="PTHR34818">
    <property type="entry name" value="PROTEIN BLI-3"/>
    <property type="match status" value="1"/>
</dbReference>
<dbReference type="Proteomes" id="UP000620596">
    <property type="component" value="Unassembled WGS sequence"/>
</dbReference>
<sequence length="167" mass="18649">MSNTTSDLQTLWDLIKDIKFGMLIHRHSDGSLQGHPLTTQNKSMDESSMLYFFISQKSEMATRLRSDSNVNVSYADTGADNYVSIAGTAQFSDDAAKKDELFNPIVKAWFPGGVTDPDLALLEVRISHAEYWNAKDSKLTQLFKMAKSAVTGEPPKNMSEHKELRVS</sequence>
<gene>
    <name evidence="2" type="ORF">GCM10011496_03380</name>
</gene>
<evidence type="ECO:0000259" key="1">
    <source>
        <dbReference type="Pfam" id="PF16242"/>
    </source>
</evidence>
<proteinExistence type="predicted"/>
<comment type="caution">
    <text evidence="2">The sequence shown here is derived from an EMBL/GenBank/DDBJ whole genome shotgun (WGS) entry which is preliminary data.</text>
</comment>
<dbReference type="Gene3D" id="2.30.110.10">
    <property type="entry name" value="Electron Transport, Fmn-binding Protein, Chain A"/>
    <property type="match status" value="1"/>
</dbReference>
<evidence type="ECO:0000313" key="3">
    <source>
        <dbReference type="Proteomes" id="UP000620596"/>
    </source>
</evidence>
<reference evidence="2" key="2">
    <citation type="submission" date="2020-09" db="EMBL/GenBank/DDBJ databases">
        <authorList>
            <person name="Sun Q."/>
            <person name="Zhou Y."/>
        </authorList>
    </citation>
    <scope>NUCLEOTIDE SEQUENCE</scope>
    <source>
        <strain evidence="2">CGMCC 1.15322</strain>
    </source>
</reference>
<feature type="domain" description="General stress protein FMN-binding split barrel" evidence="1">
    <location>
        <begin position="8"/>
        <end position="154"/>
    </location>
</feature>